<dbReference type="EMBL" id="CP020474">
    <property type="protein sequence ID" value="ARE81778.1"/>
    <property type="molecule type" value="Genomic_DNA"/>
</dbReference>
<dbReference type="PRINTS" id="PR00344">
    <property type="entry name" value="BCTRLSENSOR"/>
</dbReference>
<evidence type="ECO:0000256" key="6">
    <source>
        <dbReference type="ARBA" id="ARBA00022692"/>
    </source>
</evidence>
<name>A0A1V0RJ31_9RHOB</name>
<protein>
    <recommendedName>
        <fullName evidence="3">histidine kinase</fullName>
        <ecNumber evidence="3">2.7.13.3</ecNumber>
    </recommendedName>
</protein>
<keyword evidence="7 12" id="KW-0418">Kinase</keyword>
<dbReference type="SMART" id="SM00387">
    <property type="entry name" value="HATPase_c"/>
    <property type="match status" value="1"/>
</dbReference>
<evidence type="ECO:0000259" key="11">
    <source>
        <dbReference type="PROSITE" id="PS50109"/>
    </source>
</evidence>
<dbReference type="RefSeq" id="WP_008281035.1">
    <property type="nucleotide sequence ID" value="NZ_CP020474.1"/>
</dbReference>
<dbReference type="SUPFAM" id="SSF55874">
    <property type="entry name" value="ATPase domain of HSP90 chaperone/DNA topoisomerase II/histidine kinase"/>
    <property type="match status" value="1"/>
</dbReference>
<dbReference type="KEGG" id="rmm:ROSMUCSMR3_00269"/>
<evidence type="ECO:0000256" key="2">
    <source>
        <dbReference type="ARBA" id="ARBA00004370"/>
    </source>
</evidence>
<dbReference type="PROSITE" id="PS50109">
    <property type="entry name" value="HIS_KIN"/>
    <property type="match status" value="1"/>
</dbReference>
<dbReference type="OrthoDB" id="9784218at2"/>
<evidence type="ECO:0000313" key="12">
    <source>
        <dbReference type="EMBL" id="ARE81778.1"/>
    </source>
</evidence>
<proteinExistence type="predicted"/>
<evidence type="ECO:0000256" key="5">
    <source>
        <dbReference type="ARBA" id="ARBA00022679"/>
    </source>
</evidence>
<dbReference type="Gene3D" id="1.10.287.130">
    <property type="match status" value="1"/>
</dbReference>
<dbReference type="PANTHER" id="PTHR45436">
    <property type="entry name" value="SENSOR HISTIDINE KINASE YKOH"/>
    <property type="match status" value="1"/>
</dbReference>
<dbReference type="SMART" id="SM00388">
    <property type="entry name" value="HisKA"/>
    <property type="match status" value="1"/>
</dbReference>
<dbReference type="InterPro" id="IPR005467">
    <property type="entry name" value="His_kinase_dom"/>
</dbReference>
<gene>
    <name evidence="12" type="primary">walK</name>
    <name evidence="12" type="ORF">ROSMUCSMR3_00269</name>
</gene>
<comment type="subcellular location">
    <subcellularLocation>
        <location evidence="2">Membrane</location>
    </subcellularLocation>
</comment>
<organism evidence="12 13">
    <name type="scientific">Roseovarius mucosus</name>
    <dbReference type="NCBI Taxonomy" id="215743"/>
    <lineage>
        <taxon>Bacteria</taxon>
        <taxon>Pseudomonadati</taxon>
        <taxon>Pseudomonadota</taxon>
        <taxon>Alphaproteobacteria</taxon>
        <taxon>Rhodobacterales</taxon>
        <taxon>Roseobacteraceae</taxon>
        <taxon>Roseovarius</taxon>
    </lineage>
</organism>
<evidence type="ECO:0000256" key="8">
    <source>
        <dbReference type="ARBA" id="ARBA00022989"/>
    </source>
</evidence>
<dbReference type="EC" id="2.7.13.3" evidence="3"/>
<dbReference type="InterPro" id="IPR036097">
    <property type="entry name" value="HisK_dim/P_sf"/>
</dbReference>
<accession>A0A1V0RJ31</accession>
<sequence length="463" mass="50550">MLNSLSGRFLILTAIFVMLAEILIFVPSIARFREDYLLTRLERSQIASLVLLADEEVTPDLQEELLRNAEVFNVVLLRDDARQLILSSPVPEPVAQTFDLRDAPAITLIRDAMMRLVTPDRQIIRVIGEPVRMGGMLIEITLDSSGLRAAMIDYGLRILWLSLVISIFTAVLLFLAVRVTLVKPIKRVVAAMQTYAAAPEDVRRVLRPTARVKELREAEETLQSLQTQLTGALKQKEHLAQLGGAVAKVNHDLRNILTSAQLFTDRIETSEDPTVKRLAPKLINALTRAVHLCEATLAYGKAEEPGPVFARLYLADVVADVIDSERLAAGDADVSFAEDVPGDLVVLADAEQLYRIIGNLVRNARQAIVNSGRPGEISVMADEDAAEWMIRVADTGPGLPRRAREHLFKPFQGGTTKGGSGLGLTIAAELVRGHGGTLILERSDATGTAFCITLPKGNFGATS</sequence>
<evidence type="ECO:0000256" key="3">
    <source>
        <dbReference type="ARBA" id="ARBA00012438"/>
    </source>
</evidence>
<feature type="transmembrane region" description="Helical" evidence="10">
    <location>
        <begin position="158"/>
        <end position="177"/>
    </location>
</feature>
<dbReference type="AlphaFoldDB" id="A0A1V0RJ31"/>
<evidence type="ECO:0000313" key="13">
    <source>
        <dbReference type="Proteomes" id="UP000192273"/>
    </source>
</evidence>
<feature type="domain" description="Histidine kinase" evidence="11">
    <location>
        <begin position="248"/>
        <end position="458"/>
    </location>
</feature>
<keyword evidence="8 10" id="KW-1133">Transmembrane helix</keyword>
<evidence type="ECO:0000256" key="7">
    <source>
        <dbReference type="ARBA" id="ARBA00022777"/>
    </source>
</evidence>
<dbReference type="GO" id="GO:0016020">
    <property type="term" value="C:membrane"/>
    <property type="evidence" value="ECO:0007669"/>
    <property type="project" value="UniProtKB-SubCell"/>
</dbReference>
<keyword evidence="6 10" id="KW-0812">Transmembrane</keyword>
<dbReference type="Proteomes" id="UP000192273">
    <property type="component" value="Chromosome"/>
</dbReference>
<keyword evidence="4" id="KW-0597">Phosphoprotein</keyword>
<dbReference type="Pfam" id="PF02518">
    <property type="entry name" value="HATPase_c"/>
    <property type="match status" value="1"/>
</dbReference>
<evidence type="ECO:0000256" key="1">
    <source>
        <dbReference type="ARBA" id="ARBA00000085"/>
    </source>
</evidence>
<dbReference type="InterPro" id="IPR003594">
    <property type="entry name" value="HATPase_dom"/>
</dbReference>
<keyword evidence="5 12" id="KW-0808">Transferase</keyword>
<comment type="catalytic activity">
    <reaction evidence="1">
        <text>ATP + protein L-histidine = ADP + protein N-phospho-L-histidine.</text>
        <dbReference type="EC" id="2.7.13.3"/>
    </reaction>
</comment>
<dbReference type="InterPro" id="IPR036890">
    <property type="entry name" value="HATPase_C_sf"/>
</dbReference>
<dbReference type="InterPro" id="IPR004358">
    <property type="entry name" value="Sig_transdc_His_kin-like_C"/>
</dbReference>
<dbReference type="SUPFAM" id="SSF47384">
    <property type="entry name" value="Homodimeric domain of signal transducing histidine kinase"/>
    <property type="match status" value="1"/>
</dbReference>
<reference evidence="12 13" key="1">
    <citation type="submission" date="2017-03" db="EMBL/GenBank/DDBJ databases">
        <title>Genome Sequence of Roseovarius mucosus strain SMR3 Isolated from a culture of the Diatom Skeletonema marinoi.</title>
        <authorList>
            <person name="Topel M."/>
            <person name="Pinder M."/>
            <person name="Johansson O.N."/>
            <person name="Kourtchenko O."/>
            <person name="Godhe A."/>
            <person name="Clarke A.K."/>
        </authorList>
    </citation>
    <scope>NUCLEOTIDE SEQUENCE [LARGE SCALE GENOMIC DNA]</scope>
    <source>
        <strain evidence="12 13">SMR3</strain>
    </source>
</reference>
<evidence type="ECO:0000256" key="9">
    <source>
        <dbReference type="ARBA" id="ARBA00023136"/>
    </source>
</evidence>
<dbReference type="PANTHER" id="PTHR45436:SF5">
    <property type="entry name" value="SENSOR HISTIDINE KINASE TRCS"/>
    <property type="match status" value="1"/>
</dbReference>
<dbReference type="InterPro" id="IPR050428">
    <property type="entry name" value="TCS_sensor_his_kinase"/>
</dbReference>
<dbReference type="CDD" id="cd00075">
    <property type="entry name" value="HATPase"/>
    <property type="match status" value="1"/>
</dbReference>
<feature type="transmembrane region" description="Helical" evidence="10">
    <location>
        <begin position="6"/>
        <end position="30"/>
    </location>
</feature>
<keyword evidence="9 10" id="KW-0472">Membrane</keyword>
<dbReference type="Gene3D" id="3.30.565.10">
    <property type="entry name" value="Histidine kinase-like ATPase, C-terminal domain"/>
    <property type="match status" value="1"/>
</dbReference>
<dbReference type="InterPro" id="IPR003661">
    <property type="entry name" value="HisK_dim/P_dom"/>
</dbReference>
<dbReference type="GO" id="GO:0000155">
    <property type="term" value="F:phosphorelay sensor kinase activity"/>
    <property type="evidence" value="ECO:0007669"/>
    <property type="project" value="InterPro"/>
</dbReference>
<evidence type="ECO:0000256" key="4">
    <source>
        <dbReference type="ARBA" id="ARBA00022553"/>
    </source>
</evidence>
<evidence type="ECO:0000256" key="10">
    <source>
        <dbReference type="SAM" id="Phobius"/>
    </source>
</evidence>
<keyword evidence="13" id="KW-1185">Reference proteome</keyword>